<dbReference type="InterPro" id="IPR020103">
    <property type="entry name" value="PsdUridine_synth_cat_dom_sf"/>
</dbReference>
<dbReference type="PANTHER" id="PTHR13326:SF31">
    <property type="entry name" value="PSEUDOURIDYLATE SYNTHASE 7 HOMOLOG"/>
    <property type="match status" value="1"/>
</dbReference>
<dbReference type="InterPro" id="IPR042214">
    <property type="entry name" value="TruD_catalytic"/>
</dbReference>
<dbReference type="STRING" id="400727.A0A2T7NVL6"/>
<dbReference type="Pfam" id="PF01142">
    <property type="entry name" value="TruD"/>
    <property type="match status" value="1"/>
</dbReference>
<dbReference type="GO" id="GO:0003723">
    <property type="term" value="F:RNA binding"/>
    <property type="evidence" value="ECO:0007669"/>
    <property type="project" value="InterPro"/>
</dbReference>
<dbReference type="PROSITE" id="PS50984">
    <property type="entry name" value="TRUD"/>
    <property type="match status" value="1"/>
</dbReference>
<name>A0A2T7NVL6_POMCA</name>
<organism evidence="7 8">
    <name type="scientific">Pomacea canaliculata</name>
    <name type="common">Golden apple snail</name>
    <dbReference type="NCBI Taxonomy" id="400727"/>
    <lineage>
        <taxon>Eukaryota</taxon>
        <taxon>Metazoa</taxon>
        <taxon>Spiralia</taxon>
        <taxon>Lophotrochozoa</taxon>
        <taxon>Mollusca</taxon>
        <taxon>Gastropoda</taxon>
        <taxon>Caenogastropoda</taxon>
        <taxon>Architaenioglossa</taxon>
        <taxon>Ampullarioidea</taxon>
        <taxon>Ampullariidae</taxon>
        <taxon>Pomacea</taxon>
    </lineage>
</organism>
<evidence type="ECO:0000256" key="4">
    <source>
        <dbReference type="ARBA" id="ARBA00036943"/>
    </source>
</evidence>
<dbReference type="SUPFAM" id="SSF55120">
    <property type="entry name" value="Pseudouridine synthase"/>
    <property type="match status" value="1"/>
</dbReference>
<accession>A0A2T7NVL6</accession>
<dbReference type="GO" id="GO:0008033">
    <property type="term" value="P:tRNA processing"/>
    <property type="evidence" value="ECO:0007669"/>
    <property type="project" value="UniProtKB-KW"/>
</dbReference>
<dbReference type="NCBIfam" id="TIGR00094">
    <property type="entry name" value="tRNA_TruD_broad"/>
    <property type="match status" value="1"/>
</dbReference>
<dbReference type="Gene3D" id="3.30.2350.20">
    <property type="entry name" value="TruD, catalytic domain"/>
    <property type="match status" value="2"/>
</dbReference>
<keyword evidence="3" id="KW-0413">Isomerase</keyword>
<evidence type="ECO:0000256" key="3">
    <source>
        <dbReference type="ARBA" id="ARBA00023235"/>
    </source>
</evidence>
<dbReference type="InterPro" id="IPR011760">
    <property type="entry name" value="PsdUridine_synth_TruD_insert"/>
</dbReference>
<dbReference type="GO" id="GO:0005634">
    <property type="term" value="C:nucleus"/>
    <property type="evidence" value="ECO:0007669"/>
    <property type="project" value="TreeGrafter"/>
</dbReference>
<evidence type="ECO:0000313" key="7">
    <source>
        <dbReference type="EMBL" id="PVD25207.1"/>
    </source>
</evidence>
<comment type="similarity">
    <text evidence="1">Belongs to the pseudouridine synthase TruD family.</text>
</comment>
<evidence type="ECO:0000256" key="2">
    <source>
        <dbReference type="ARBA" id="ARBA00022694"/>
    </source>
</evidence>
<dbReference type="GO" id="GO:0009982">
    <property type="term" value="F:pseudouridine synthase activity"/>
    <property type="evidence" value="ECO:0007669"/>
    <property type="project" value="InterPro"/>
</dbReference>
<dbReference type="AlphaFoldDB" id="A0A2T7NVL6"/>
<feature type="region of interest" description="Disordered" evidence="5">
    <location>
        <begin position="1"/>
        <end position="24"/>
    </location>
</feature>
<dbReference type="GO" id="GO:0001522">
    <property type="term" value="P:pseudouridine synthesis"/>
    <property type="evidence" value="ECO:0007669"/>
    <property type="project" value="InterPro"/>
</dbReference>
<dbReference type="InterPro" id="IPR001656">
    <property type="entry name" value="PsdUridine_synth_TruD"/>
</dbReference>
<dbReference type="Proteomes" id="UP000245119">
    <property type="component" value="Linkage Group LG9"/>
</dbReference>
<comment type="caution">
    <text evidence="7">The sequence shown here is derived from an EMBL/GenBank/DDBJ whole genome shotgun (WGS) entry which is preliminary data.</text>
</comment>
<keyword evidence="8" id="KW-1185">Reference proteome</keyword>
<evidence type="ECO:0000259" key="6">
    <source>
        <dbReference type="PROSITE" id="PS50984"/>
    </source>
</evidence>
<evidence type="ECO:0000256" key="5">
    <source>
        <dbReference type="SAM" id="MobiDB-lite"/>
    </source>
</evidence>
<dbReference type="EMBL" id="PZQS01000009">
    <property type="protein sequence ID" value="PVD25207.1"/>
    <property type="molecule type" value="Genomic_DNA"/>
</dbReference>
<dbReference type="CDD" id="cd02576">
    <property type="entry name" value="PseudoU_synth_ScPUS7"/>
    <property type="match status" value="1"/>
</dbReference>
<dbReference type="OrthoDB" id="447290at2759"/>
<reference evidence="7 8" key="1">
    <citation type="submission" date="2018-04" db="EMBL/GenBank/DDBJ databases">
        <title>The genome of golden apple snail Pomacea canaliculata provides insight into stress tolerance and invasive adaptation.</title>
        <authorList>
            <person name="Liu C."/>
            <person name="Liu B."/>
            <person name="Ren Y."/>
            <person name="Zhang Y."/>
            <person name="Wang H."/>
            <person name="Li S."/>
            <person name="Jiang F."/>
            <person name="Yin L."/>
            <person name="Zhang G."/>
            <person name="Qian W."/>
            <person name="Fan W."/>
        </authorList>
    </citation>
    <scope>NUCLEOTIDE SEQUENCE [LARGE SCALE GENOMIC DNA]</scope>
    <source>
        <strain evidence="7">SZHN2017</strain>
        <tissue evidence="7">Muscle</tissue>
    </source>
</reference>
<dbReference type="PANTHER" id="PTHR13326">
    <property type="entry name" value="TRNA PSEUDOURIDINE SYNTHASE D"/>
    <property type="match status" value="1"/>
</dbReference>
<feature type="domain" description="TRUD" evidence="6">
    <location>
        <begin position="373"/>
        <end position="593"/>
    </location>
</feature>
<dbReference type="FunFam" id="3.30.2350.20:FF:000003">
    <property type="entry name" value="Pseudouridylate synthase 7 homolog"/>
    <property type="match status" value="1"/>
</dbReference>
<gene>
    <name evidence="7" type="ORF">C0Q70_15705</name>
</gene>
<evidence type="ECO:0000256" key="1">
    <source>
        <dbReference type="ARBA" id="ARBA00007953"/>
    </source>
</evidence>
<comment type="catalytic activity">
    <reaction evidence="4">
        <text>a uridine in tRNA = a pseudouridine in tRNA</text>
        <dbReference type="Rhea" id="RHEA:54572"/>
        <dbReference type="Rhea" id="RHEA-COMP:13339"/>
        <dbReference type="Rhea" id="RHEA-COMP:13934"/>
        <dbReference type="ChEBI" id="CHEBI:65314"/>
        <dbReference type="ChEBI" id="CHEBI:65315"/>
    </reaction>
</comment>
<dbReference type="PIRSF" id="PIRSF037016">
    <property type="entry name" value="Pseudouridin_synth_euk_prd"/>
    <property type="match status" value="1"/>
</dbReference>
<keyword evidence="2" id="KW-0819">tRNA processing</keyword>
<sequence>MSDSPNNFPPAKKQKLTTNDGAIGVDGDAHEVILSTGNGFPTESEHCVKQPVISTESTVELISTVAEHENTTQNSTLTCKEKQNDGLQLRTDDIQDQSNKIHLGTNVSELDVGITEFLCNHPGISAIIKQRYSDFIVHEVSLTGETIHLTSTELPSEEPEDKVTNDETVSVLDREVQEQLTELATSEDKTRSVEIPAGEDKQMRQNIHKAVKTAFPMFETQTDVRDGQKVIVVNYKKSGGKDSRQSSCPEWPANKSKLPYCRFVLYKENKDTMDVISLMAKFLKVKEGLFQYAGTKDRRAKTSQEITAYKIHPKKLSGLNNVLRNIKLGNFRYVDKPLKLGELKGNHFTIVLRNTVGSDEDLQRGLNSLKSKGFINYFGMQRFGTTSVPTYEIGRALLKGEWADAIDLILCPRTSNGSSERFRHVWSQTKDPLQTLEATDSRCSIERSLLRALQKSPKNFQGAIQALPRNTRMMYVHSYQSLVWNTMVSKRIQTYGLQPVEGDIVLPSHSGQDLRDEEPKKVQPVVLNESNLSLYSIYDIVLPLPGHDIVYPANEVKTWYEMYLSKDGFDINNLQRKNKDYSLPGAYRTMVVRPADLEWRTFLYDDYTIPLALSDLDRLENISEPKSCPGGKLCAVRLSFTLPSSCYATMALREVLKTDTSPSHQITLNVT</sequence>
<evidence type="ECO:0000313" key="8">
    <source>
        <dbReference type="Proteomes" id="UP000245119"/>
    </source>
</evidence>
<proteinExistence type="inferred from homology"/>
<protein>
    <recommendedName>
        <fullName evidence="6">TRUD domain-containing protein</fullName>
    </recommendedName>
</protein>